<dbReference type="InterPro" id="IPR000713">
    <property type="entry name" value="Mur_ligase_N"/>
</dbReference>
<dbReference type="Gene3D" id="3.40.1190.10">
    <property type="entry name" value="Mur-like, catalytic domain"/>
    <property type="match status" value="1"/>
</dbReference>
<dbReference type="EC" id="6.3.2.-" evidence="8"/>
<evidence type="ECO:0000256" key="2">
    <source>
        <dbReference type="ARBA" id="ARBA00005898"/>
    </source>
</evidence>
<comment type="cofactor">
    <cofactor evidence="8">
        <name>Mg(2+)</name>
        <dbReference type="ChEBI" id="CHEBI:18420"/>
    </cofactor>
</comment>
<feature type="binding site" evidence="8">
    <location>
        <position position="189"/>
    </location>
    <ligand>
        <name>UDP-N-acetyl-alpha-D-muramoyl-L-alanyl-D-glutamate</name>
        <dbReference type="ChEBI" id="CHEBI:83900"/>
    </ligand>
</feature>
<dbReference type="HAMAP" id="MF_00208">
    <property type="entry name" value="MurE"/>
    <property type="match status" value="1"/>
</dbReference>
<evidence type="ECO:0000256" key="7">
    <source>
        <dbReference type="ARBA" id="ARBA00023316"/>
    </source>
</evidence>
<dbReference type="Gene3D" id="3.40.1390.10">
    <property type="entry name" value="MurE/MurF, N-terminal domain"/>
    <property type="match status" value="1"/>
</dbReference>
<comment type="caution">
    <text evidence="13">The sequence shown here is derived from an EMBL/GenBank/DDBJ whole genome shotgun (WGS) entry which is preliminary data.</text>
</comment>
<dbReference type="Proteomes" id="UP001059480">
    <property type="component" value="Unassembled WGS sequence"/>
</dbReference>
<gene>
    <name evidence="8" type="primary">murE</name>
    <name evidence="13" type="ORF">NPA36_05900</name>
</gene>
<comment type="subcellular location">
    <subcellularLocation>
        <location evidence="8 9">Cytoplasm</location>
    </subcellularLocation>
</comment>
<keyword evidence="8" id="KW-0067">ATP-binding</keyword>
<keyword evidence="8" id="KW-0460">Magnesium</keyword>
<keyword evidence="5 8" id="KW-0573">Peptidoglycan synthesis</keyword>
<dbReference type="SUPFAM" id="SSF53623">
    <property type="entry name" value="MurD-like peptide ligases, catalytic domain"/>
    <property type="match status" value="1"/>
</dbReference>
<dbReference type="InterPro" id="IPR036615">
    <property type="entry name" value="Mur_ligase_C_dom_sf"/>
</dbReference>
<comment type="similarity">
    <text evidence="2 8">Belongs to the MurCDEF family. MurE subfamily.</text>
</comment>
<keyword evidence="4 8" id="KW-0133">Cell shape</keyword>
<sequence length="502" mass="55138">MKASELLSYLKMKQINGDISELEINYLSQNSRDIQDDTLFFCVVGETVDGHNYAAKAYEAGASLFVASKPIDDQVGDKPVVYVKDVKRAMAMLANAFYGFPSQDLNMFGVTGTNGKTTVTHLIECIYRGQGQKTGLIGTIYRKIDDQIFDTVNTTPDSLLMQATLAQMVEAGVSMCASEVSSHALFQGRTWGVDFNTAVFTNLTHEHLETHKTMEEYGTVKSLLFSQLGNSSKGGRQRFAVINLDDPFSKTLAYRTAAQVVSYSLANQDADFYTSDLNYAVDGTEFTLHFQNEVYPVTIPLVGEFNVSNTLAALGAAYVNGIDLSAAIDSLRDFKGISGRMQVIANPLGINAIVDYAHTPDGLEKLYIALKQIPHKRLITMIGHDGGNRDNSIRPELGRLALENSDWVVLTTENPRDEDPRKIMVEMVGSTNLTNHEYVEDRKEAIYRTVALAEAGDLIVFAGKGHESVQYLNGYSVAFDEAGYVAQALQERQASENGGNLS</sequence>
<keyword evidence="3 8" id="KW-0132">Cell division</keyword>
<dbReference type="SUPFAM" id="SSF53244">
    <property type="entry name" value="MurD-like peptide ligases, peptide-binding domain"/>
    <property type="match status" value="1"/>
</dbReference>
<evidence type="ECO:0000256" key="5">
    <source>
        <dbReference type="ARBA" id="ARBA00022984"/>
    </source>
</evidence>
<organism evidence="13 14">
    <name type="scientific">Granulicatella seriolae</name>
    <dbReference type="NCBI Taxonomy" id="2967226"/>
    <lineage>
        <taxon>Bacteria</taxon>
        <taxon>Bacillati</taxon>
        <taxon>Bacillota</taxon>
        <taxon>Bacilli</taxon>
        <taxon>Lactobacillales</taxon>
        <taxon>Carnobacteriaceae</taxon>
        <taxon>Granulicatella</taxon>
    </lineage>
</organism>
<dbReference type="SUPFAM" id="SSF63418">
    <property type="entry name" value="MurE/MurF N-terminal domain"/>
    <property type="match status" value="1"/>
</dbReference>
<dbReference type="NCBIfam" id="TIGR01085">
    <property type="entry name" value="murE"/>
    <property type="match status" value="1"/>
</dbReference>
<feature type="domain" description="Mur ligase central" evidence="12">
    <location>
        <begin position="110"/>
        <end position="317"/>
    </location>
</feature>
<reference evidence="13" key="2">
    <citation type="journal article" date="2023" name="Curr. Microbiol.">
        <title>Granulicatella seriolae sp. nov., a Novel Facultative Anaerobe Isolated from Yellowtail Marine Fish.</title>
        <authorList>
            <person name="Lee M."/>
            <person name="Choi Y.J."/>
            <person name="Farooq A."/>
            <person name="Jeong J.B."/>
            <person name="Jung M.Y."/>
        </authorList>
    </citation>
    <scope>NUCLEOTIDE SEQUENCE</scope>
    <source>
        <strain evidence="13">S8</strain>
    </source>
</reference>
<feature type="binding site" evidence="8">
    <location>
        <position position="31"/>
    </location>
    <ligand>
        <name>UDP-N-acetyl-alpha-D-muramoyl-L-alanyl-D-glutamate</name>
        <dbReference type="ChEBI" id="CHEBI:83900"/>
    </ligand>
</feature>
<accession>A0ABT1WPS4</accession>
<dbReference type="InterPro" id="IPR036565">
    <property type="entry name" value="Mur-like_cat_sf"/>
</dbReference>
<protein>
    <recommendedName>
        <fullName evidence="8">UDP-N-acetylmuramyl-tripeptide synthetase</fullName>
        <ecNumber evidence="8">6.3.2.-</ecNumber>
    </recommendedName>
    <alternativeName>
        <fullName evidence="8">UDP-MurNAc-tripeptide synthetase</fullName>
    </alternativeName>
</protein>
<dbReference type="InterPro" id="IPR013221">
    <property type="entry name" value="Mur_ligase_cen"/>
</dbReference>
<evidence type="ECO:0000256" key="4">
    <source>
        <dbReference type="ARBA" id="ARBA00022960"/>
    </source>
</evidence>
<dbReference type="PANTHER" id="PTHR23135:SF4">
    <property type="entry name" value="UDP-N-ACETYLMURAMOYL-L-ALANYL-D-GLUTAMATE--2,6-DIAMINOPIMELATE LIGASE MURE HOMOLOG, CHLOROPLASTIC"/>
    <property type="match status" value="1"/>
</dbReference>
<proteinExistence type="inferred from homology"/>
<comment type="caution">
    <text evidence="8">Lacks conserved residue(s) required for the propagation of feature annotation.</text>
</comment>
<dbReference type="RefSeq" id="WP_256945194.1">
    <property type="nucleotide sequence ID" value="NZ_JANHNZ010000004.1"/>
</dbReference>
<keyword evidence="6 8" id="KW-0131">Cell cycle</keyword>
<feature type="binding site" evidence="8">
    <location>
        <position position="181"/>
    </location>
    <ligand>
        <name>UDP-N-acetyl-alpha-D-muramoyl-L-alanyl-D-glutamate</name>
        <dbReference type="ChEBI" id="CHEBI:83900"/>
    </ligand>
</feature>
<evidence type="ECO:0000313" key="13">
    <source>
        <dbReference type="EMBL" id="MCQ9210080.1"/>
    </source>
</evidence>
<evidence type="ECO:0000256" key="3">
    <source>
        <dbReference type="ARBA" id="ARBA00022618"/>
    </source>
</evidence>
<dbReference type="GO" id="GO:0008765">
    <property type="term" value="F:UDP-N-acetylmuramoylalanyl-D-glutamate-2,6-diaminopimelate ligase activity"/>
    <property type="evidence" value="ECO:0007669"/>
    <property type="project" value="UniProtKB-EC"/>
</dbReference>
<comment type="function">
    <text evidence="8">Catalyzes the addition of an amino acid to the nucleotide precursor UDP-N-acetylmuramoyl-L-alanyl-D-glutamate (UMAG) in the biosynthesis of bacterial cell-wall peptidoglycan.</text>
</comment>
<feature type="domain" description="Mur ligase C-terminal" evidence="11">
    <location>
        <begin position="339"/>
        <end position="465"/>
    </location>
</feature>
<feature type="binding site" evidence="8">
    <location>
        <begin position="154"/>
        <end position="155"/>
    </location>
    <ligand>
        <name>UDP-N-acetyl-alpha-D-muramoyl-L-alanyl-D-glutamate</name>
        <dbReference type="ChEBI" id="CHEBI:83900"/>
    </ligand>
</feature>
<reference evidence="13" key="3">
    <citation type="journal article" date="2023" name="Microbiol. Resour. Announc.">
        <title>Draft Genome Sequence of Granulicatella sp. Strain S8, Isolated from a Marine Fish, Seriola quinqueradiata.</title>
        <authorList>
            <person name="Lee M."/>
            <person name="Farooq A."/>
            <person name="Jeong J.B."/>
            <person name="Jung M.Y."/>
        </authorList>
    </citation>
    <scope>NUCLEOTIDE SEQUENCE</scope>
    <source>
        <strain evidence="13">S8</strain>
    </source>
</reference>
<feature type="binding site" evidence="8">
    <location>
        <begin position="112"/>
        <end position="118"/>
    </location>
    <ligand>
        <name>ATP</name>
        <dbReference type="ChEBI" id="CHEBI:30616"/>
    </ligand>
</feature>
<evidence type="ECO:0000256" key="8">
    <source>
        <dbReference type="HAMAP-Rule" id="MF_00208"/>
    </source>
</evidence>
<feature type="binding site" evidence="8">
    <location>
        <position position="153"/>
    </location>
    <ligand>
        <name>UDP-N-acetyl-alpha-D-muramoyl-L-alanyl-D-glutamate</name>
        <dbReference type="ChEBI" id="CHEBI:83900"/>
    </ligand>
</feature>
<dbReference type="InterPro" id="IPR004101">
    <property type="entry name" value="Mur_ligase_C"/>
</dbReference>
<keyword evidence="8" id="KW-0963">Cytoplasm</keyword>
<comment type="pathway">
    <text evidence="1 8 9">Cell wall biogenesis; peptidoglycan biosynthesis.</text>
</comment>
<feature type="binding site" evidence="8">
    <location>
        <position position="187"/>
    </location>
    <ligand>
        <name>UDP-N-acetyl-alpha-D-muramoyl-L-alanyl-D-glutamate</name>
        <dbReference type="ChEBI" id="CHEBI:83900"/>
    </ligand>
</feature>
<dbReference type="Pfam" id="PF08245">
    <property type="entry name" value="Mur_ligase_M"/>
    <property type="match status" value="1"/>
</dbReference>
<dbReference type="PANTHER" id="PTHR23135">
    <property type="entry name" value="MUR LIGASE FAMILY MEMBER"/>
    <property type="match status" value="1"/>
</dbReference>
<evidence type="ECO:0000259" key="10">
    <source>
        <dbReference type="Pfam" id="PF01225"/>
    </source>
</evidence>
<dbReference type="InterPro" id="IPR005761">
    <property type="entry name" value="UDP-N-AcMur-Glu-dNH2Pim_ligase"/>
</dbReference>
<evidence type="ECO:0000256" key="9">
    <source>
        <dbReference type="RuleBase" id="RU004135"/>
    </source>
</evidence>
<dbReference type="Pfam" id="PF01225">
    <property type="entry name" value="Mur_ligase"/>
    <property type="match status" value="1"/>
</dbReference>
<evidence type="ECO:0000256" key="6">
    <source>
        <dbReference type="ARBA" id="ARBA00023306"/>
    </source>
</evidence>
<feature type="modified residue" description="N6-carboxylysine" evidence="8">
    <location>
        <position position="221"/>
    </location>
</feature>
<evidence type="ECO:0000313" key="14">
    <source>
        <dbReference type="Proteomes" id="UP001059480"/>
    </source>
</evidence>
<dbReference type="Gene3D" id="3.90.190.20">
    <property type="entry name" value="Mur ligase, C-terminal domain"/>
    <property type="match status" value="1"/>
</dbReference>
<evidence type="ECO:0000259" key="11">
    <source>
        <dbReference type="Pfam" id="PF02875"/>
    </source>
</evidence>
<dbReference type="EMBL" id="JANHNZ010000004">
    <property type="protein sequence ID" value="MCQ9210080.1"/>
    <property type="molecule type" value="Genomic_DNA"/>
</dbReference>
<keyword evidence="14" id="KW-1185">Reference proteome</keyword>
<keyword evidence="8" id="KW-0547">Nucleotide-binding</keyword>
<dbReference type="InterPro" id="IPR035911">
    <property type="entry name" value="MurE/MurF_N"/>
</dbReference>
<comment type="PTM">
    <text evidence="8">Carboxylation is probably crucial for Mg(2+) binding and, consequently, for the gamma-phosphate positioning of ATP.</text>
</comment>
<reference evidence="13" key="1">
    <citation type="submission" date="2022-07" db="EMBL/GenBank/DDBJ databases">
        <authorList>
            <person name="Jung M.-Y."/>
            <person name="Lee M."/>
        </authorList>
    </citation>
    <scope>NUCLEOTIDE SEQUENCE</scope>
    <source>
        <strain evidence="13">S8</strain>
    </source>
</reference>
<keyword evidence="8 13" id="KW-0436">Ligase</keyword>
<name>A0ABT1WPS4_9LACT</name>
<feature type="domain" description="Mur ligase N-terminal catalytic" evidence="10">
    <location>
        <begin position="24"/>
        <end position="98"/>
    </location>
</feature>
<dbReference type="Pfam" id="PF02875">
    <property type="entry name" value="Mur_ligase_C"/>
    <property type="match status" value="1"/>
</dbReference>
<dbReference type="NCBIfam" id="NF001126">
    <property type="entry name" value="PRK00139.1-4"/>
    <property type="match status" value="1"/>
</dbReference>
<evidence type="ECO:0000256" key="1">
    <source>
        <dbReference type="ARBA" id="ARBA00004752"/>
    </source>
</evidence>
<keyword evidence="7 8" id="KW-0961">Cell wall biogenesis/degradation</keyword>
<evidence type="ECO:0000259" key="12">
    <source>
        <dbReference type="Pfam" id="PF08245"/>
    </source>
</evidence>